<dbReference type="Gene3D" id="1.10.10.10">
    <property type="entry name" value="Winged helix-like DNA-binding domain superfamily/Winged helix DNA-binding domain"/>
    <property type="match status" value="1"/>
</dbReference>
<dbReference type="AlphaFoldDB" id="A0A6H2ELG2"/>
<dbReference type="KEGG" id="arca:HC352_04535"/>
<dbReference type="SUPFAM" id="SSF46785">
    <property type="entry name" value="Winged helix' DNA-binding domain"/>
    <property type="match status" value="1"/>
</dbReference>
<dbReference type="Pfam" id="PF13412">
    <property type="entry name" value="HTH_24"/>
    <property type="match status" value="1"/>
</dbReference>
<dbReference type="CDD" id="cd00090">
    <property type="entry name" value="HTH_ARSR"/>
    <property type="match status" value="1"/>
</dbReference>
<name>A0A6H2ELG2_9ACTO</name>
<sequence>MANMVDVGTREQILRLIVERGPITAGELAKILVLTPAAVRRHISSLVDDDLIGAYEGTNQGPPRRGRPSRRYVATAAGQELLGQGYADLANQALAFLRSELGDEGVEEFVRARTQKLETRYQSILENSGKSTAEKTATLAEALSKDGFVATLRRGGPHALAIQLCQGHCPIQEVAKDFPEMCEAETEAFARLLGVPIQRLSTLANGGHVCTTNILLGIPQNLRNRADSQSTTPDTLGDREGNK</sequence>
<dbReference type="RefSeq" id="WP_168917782.1">
    <property type="nucleotide sequence ID" value="NZ_CP050804.1"/>
</dbReference>
<feature type="compositionally biased region" description="Polar residues" evidence="1">
    <location>
        <begin position="224"/>
        <end position="234"/>
    </location>
</feature>
<gene>
    <name evidence="2" type="ORF">HC352_04535</name>
</gene>
<evidence type="ECO:0000313" key="2">
    <source>
        <dbReference type="EMBL" id="QJC21842.1"/>
    </source>
</evidence>
<organism evidence="2 3">
    <name type="scientific">Arcanobacterium buesumense</name>
    <dbReference type="NCBI Taxonomy" id="2722751"/>
    <lineage>
        <taxon>Bacteria</taxon>
        <taxon>Bacillati</taxon>
        <taxon>Actinomycetota</taxon>
        <taxon>Actinomycetes</taxon>
        <taxon>Actinomycetales</taxon>
        <taxon>Actinomycetaceae</taxon>
        <taxon>Arcanobacterium</taxon>
    </lineage>
</organism>
<accession>A0A6H2ELG2</accession>
<dbReference type="InterPro" id="IPR011991">
    <property type="entry name" value="ArsR-like_HTH"/>
</dbReference>
<reference evidence="2 3" key="1">
    <citation type="submission" date="2020-03" db="EMBL/GenBank/DDBJ databases">
        <title>Complete genome of Arcanobacterium buesumensis sp. nov. strain 2701.</title>
        <authorList>
            <person name="Borowiak M."/>
            <person name="Alssahen M."/>
            <person name="Laemmler C."/>
            <person name="Malorny B."/>
            <person name="Hassan A."/>
            <person name="Prenger-Berninghoff E."/>
            <person name="Ploetz M."/>
            <person name="Abdulmawjood A."/>
        </authorList>
    </citation>
    <scope>NUCLEOTIDE SEQUENCE [LARGE SCALE GENOMIC DNA]</scope>
    <source>
        <strain evidence="2 3">2701</strain>
    </source>
</reference>
<dbReference type="InterPro" id="IPR050313">
    <property type="entry name" value="Carb_Metab_HTH_regulators"/>
</dbReference>
<protein>
    <submittedName>
        <fullName evidence="2">Winged helix-turn-helix transcriptional regulator</fullName>
    </submittedName>
</protein>
<dbReference type="InterPro" id="IPR036390">
    <property type="entry name" value="WH_DNA-bd_sf"/>
</dbReference>
<dbReference type="PANTHER" id="PTHR30363:SF28">
    <property type="entry name" value="TRANSCRIPTIONAL REGULATORY PROTEIN-RELATED"/>
    <property type="match status" value="1"/>
</dbReference>
<proteinExistence type="predicted"/>
<dbReference type="InterPro" id="IPR036388">
    <property type="entry name" value="WH-like_DNA-bd_sf"/>
</dbReference>
<dbReference type="PANTHER" id="PTHR30363">
    <property type="entry name" value="HTH-TYPE TRANSCRIPTIONAL REGULATOR SRLR-RELATED"/>
    <property type="match status" value="1"/>
</dbReference>
<dbReference type="EMBL" id="CP050804">
    <property type="protein sequence ID" value="QJC21842.1"/>
    <property type="molecule type" value="Genomic_DNA"/>
</dbReference>
<keyword evidence="3" id="KW-1185">Reference proteome</keyword>
<evidence type="ECO:0000256" key="1">
    <source>
        <dbReference type="SAM" id="MobiDB-lite"/>
    </source>
</evidence>
<dbReference type="Proteomes" id="UP000502298">
    <property type="component" value="Chromosome"/>
</dbReference>
<evidence type="ECO:0000313" key="3">
    <source>
        <dbReference type="Proteomes" id="UP000502298"/>
    </source>
</evidence>
<feature type="region of interest" description="Disordered" evidence="1">
    <location>
        <begin position="224"/>
        <end position="243"/>
    </location>
</feature>